<dbReference type="HOGENOM" id="CLU_322155_0_0_1"/>
<feature type="compositionally biased region" description="Polar residues" evidence="1">
    <location>
        <begin position="350"/>
        <end position="365"/>
    </location>
</feature>
<dbReference type="GeneID" id="27314340"/>
<dbReference type="EMBL" id="KN847550">
    <property type="protein sequence ID" value="KIW02211.1"/>
    <property type="molecule type" value="Genomic_DNA"/>
</dbReference>
<keyword evidence="3" id="KW-1185">Reference proteome</keyword>
<feature type="compositionally biased region" description="Polar residues" evidence="1">
    <location>
        <begin position="301"/>
        <end position="315"/>
    </location>
</feature>
<dbReference type="AlphaFoldDB" id="A0A0D1XIQ1"/>
<dbReference type="InParanoid" id="A0A0D1XIQ1"/>
<protein>
    <recommendedName>
        <fullName evidence="4">DH domain-containing protein</fullName>
    </recommendedName>
</protein>
<feature type="region of interest" description="Disordered" evidence="1">
    <location>
        <begin position="234"/>
        <end position="276"/>
    </location>
</feature>
<feature type="compositionally biased region" description="Low complexity" evidence="1">
    <location>
        <begin position="477"/>
        <end position="494"/>
    </location>
</feature>
<evidence type="ECO:0008006" key="4">
    <source>
        <dbReference type="Google" id="ProtNLM"/>
    </source>
</evidence>
<name>A0A0D1XIQ1_9PEZI</name>
<dbReference type="OrthoDB" id="5365701at2759"/>
<gene>
    <name evidence="2" type="ORF">PV09_06367</name>
</gene>
<evidence type="ECO:0000313" key="3">
    <source>
        <dbReference type="Proteomes" id="UP000053259"/>
    </source>
</evidence>
<evidence type="ECO:0000256" key="1">
    <source>
        <dbReference type="SAM" id="MobiDB-lite"/>
    </source>
</evidence>
<feature type="compositionally biased region" description="Polar residues" evidence="1">
    <location>
        <begin position="255"/>
        <end position="266"/>
    </location>
</feature>
<reference evidence="2 3" key="1">
    <citation type="submission" date="2015-01" db="EMBL/GenBank/DDBJ databases">
        <title>The Genome Sequence of Ochroconis gallopava CBS43764.</title>
        <authorList>
            <consortium name="The Broad Institute Genomics Platform"/>
            <person name="Cuomo C."/>
            <person name="de Hoog S."/>
            <person name="Gorbushina A."/>
            <person name="Stielow B."/>
            <person name="Teixiera M."/>
            <person name="Abouelleil A."/>
            <person name="Chapman S.B."/>
            <person name="Priest M."/>
            <person name="Young S.K."/>
            <person name="Wortman J."/>
            <person name="Nusbaum C."/>
            <person name="Birren B."/>
        </authorList>
    </citation>
    <scope>NUCLEOTIDE SEQUENCE [LARGE SCALE GENOMIC DNA]</scope>
    <source>
        <strain evidence="2 3">CBS 43764</strain>
    </source>
</reference>
<accession>A0A0D1XIQ1</accession>
<feature type="region of interest" description="Disordered" evidence="1">
    <location>
        <begin position="290"/>
        <end position="315"/>
    </location>
</feature>
<feature type="region of interest" description="Disordered" evidence="1">
    <location>
        <begin position="336"/>
        <end position="400"/>
    </location>
</feature>
<dbReference type="RefSeq" id="XP_016212080.1">
    <property type="nucleotide sequence ID" value="XM_016359998.1"/>
</dbReference>
<sequence length="899" mass="99785">MDPLTVTVSVASFLANCLTTVKVLGSLSSRYPHVLVTISSIVTETTYLGSFLGHIQELLLINAPSVHDTSPAGRELRQTFDLALSACLITFGCLEEEVRQLAIQPPPDAGPEWKERVKQLWKDDIMNEILTQIREQQSTMALLVQTLQMPSLSASNHFLKENRGLLVATVSRSRALRQASYANLKVPESIFEGRNSALVESGSIVGSSEFDFDDDVVNSTVYRRANVQRYRSQRVRAKHVGDADTDEYYDPAIGTTATDHGAQSSQKETRASSRMANMETVAEELEDMALDRKPRKWSGQRHGNGSSDNTVRPQRLNQSQRFSDDEGNLLSHDASAQSRFDSGSHRSPDLSASSSFRSPDTSASDISGPVVNFSRKPSIAEPVAMPTPDSSRTDSLNDFYDDSSGHFAPIADREPAQIVPITRYAPSAAKRVEALSQEANARRGIPSKAAKRLGVDDRQQPSRLGNIDEIPTRDRPSSSTSGGSGSSRGRPSRPVTQVTLAELSRQGTLDFTSPWSVFWHVTPEEIRKPPRGYSVAIQELWWKLLQFEESYTYSLQMVHTLITSDTMLMPKCGITPASVQKLQASHDKHIRQPLRDAMSVGPWTFEYATIIKAYQLAHAHLASQYERYAWDLPLVTYSLASASAPASATSRDLLLSLGPGMPTRYTCLRSPLTHLCSTFDTIQSIYDITHNGGPKDVPNFAQLVYPVREQLRSLIASCNRNILLQWEDLRRVNLFGDQGSRDIADVTKELVFPPSQRRNMMLLNLSSPTRSVILRADLHWKASIKDNWSKCHAVLLNNYVVLSGTSPGKGQRQHQVYFVVSLAEIATTTMSAEPLDDKKTIKLAKAGKPMYHLTIRTPDFEHILGFGTMVQCLEWHEHLDVALRGEMMDMPTGISSNSV</sequence>
<dbReference type="VEuPathDB" id="FungiDB:PV09_06367"/>
<dbReference type="STRING" id="253628.A0A0D1XIQ1"/>
<evidence type="ECO:0000313" key="2">
    <source>
        <dbReference type="EMBL" id="KIW02211.1"/>
    </source>
</evidence>
<feature type="region of interest" description="Disordered" evidence="1">
    <location>
        <begin position="437"/>
        <end position="495"/>
    </location>
</feature>
<proteinExistence type="predicted"/>
<organism evidence="2 3">
    <name type="scientific">Verruconis gallopava</name>
    <dbReference type="NCBI Taxonomy" id="253628"/>
    <lineage>
        <taxon>Eukaryota</taxon>
        <taxon>Fungi</taxon>
        <taxon>Dikarya</taxon>
        <taxon>Ascomycota</taxon>
        <taxon>Pezizomycotina</taxon>
        <taxon>Dothideomycetes</taxon>
        <taxon>Pleosporomycetidae</taxon>
        <taxon>Venturiales</taxon>
        <taxon>Sympoventuriaceae</taxon>
        <taxon>Verruconis</taxon>
    </lineage>
</organism>
<dbReference type="Proteomes" id="UP000053259">
    <property type="component" value="Unassembled WGS sequence"/>
</dbReference>